<dbReference type="InterPro" id="IPR019758">
    <property type="entry name" value="Pept_S26A_signal_pept_1_CS"/>
</dbReference>
<dbReference type="EMBL" id="JBEPMX010000001">
    <property type="protein sequence ID" value="MET3681964.1"/>
    <property type="molecule type" value="Genomic_DNA"/>
</dbReference>
<evidence type="ECO:0000256" key="1">
    <source>
        <dbReference type="ARBA" id="ARBA00000677"/>
    </source>
</evidence>
<dbReference type="GO" id="GO:0009003">
    <property type="term" value="F:signal peptidase activity"/>
    <property type="evidence" value="ECO:0007669"/>
    <property type="project" value="UniProtKB-EC"/>
</dbReference>
<dbReference type="NCBIfam" id="TIGR02227">
    <property type="entry name" value="sigpep_I_bact"/>
    <property type="match status" value="1"/>
</dbReference>
<comment type="caution">
    <text evidence="9">The sequence shown here is derived from an EMBL/GenBank/DDBJ whole genome shotgun (WGS) entry which is preliminary data.</text>
</comment>
<proteinExistence type="inferred from homology"/>
<dbReference type="PRINTS" id="PR00727">
    <property type="entry name" value="LEADERPTASE"/>
</dbReference>
<dbReference type="RefSeq" id="WP_354218302.1">
    <property type="nucleotide sequence ID" value="NZ_JBEPMX010000001.1"/>
</dbReference>
<dbReference type="InterPro" id="IPR000223">
    <property type="entry name" value="Pept_S26A_signal_pept_1"/>
</dbReference>
<dbReference type="PANTHER" id="PTHR43390:SF1">
    <property type="entry name" value="CHLOROPLAST PROCESSING PEPTIDASE"/>
    <property type="match status" value="1"/>
</dbReference>
<dbReference type="Pfam" id="PF10502">
    <property type="entry name" value="Peptidase_S26"/>
    <property type="match status" value="1"/>
</dbReference>
<comment type="subcellular location">
    <subcellularLocation>
        <location evidence="2">Cell membrane</location>
        <topology evidence="2">Single-pass type II membrane protein</topology>
    </subcellularLocation>
    <subcellularLocation>
        <location evidence="7">Membrane</location>
        <topology evidence="7">Single-pass type II membrane protein</topology>
    </subcellularLocation>
</comment>
<name>A0ABV2KQV3_9BACI</name>
<evidence type="ECO:0000313" key="9">
    <source>
        <dbReference type="EMBL" id="MET3681964.1"/>
    </source>
</evidence>
<sequence>MKREIWEWTKAIVIALIIAFILRTFIFATSVVEGASMNPTLESGERVIFNKAVYLIDEPERGDIVIIEHPNKNYVKRIIGMPNDTVRADNNQLYVNGEPLDENYLSEEELRGTGTFEKTTVPPNHYFVMGDNRDVSKDSRNGLGLIKEEEIIGRSEIIIFPFSHMSLTR</sequence>
<evidence type="ECO:0000256" key="5">
    <source>
        <dbReference type="ARBA" id="ARBA00022670"/>
    </source>
</evidence>
<dbReference type="Proteomes" id="UP001549167">
    <property type="component" value="Unassembled WGS sequence"/>
</dbReference>
<dbReference type="EC" id="3.4.21.89" evidence="4 7"/>
<evidence type="ECO:0000256" key="7">
    <source>
        <dbReference type="RuleBase" id="RU362042"/>
    </source>
</evidence>
<dbReference type="CDD" id="cd06530">
    <property type="entry name" value="S26_SPase_I"/>
    <property type="match status" value="1"/>
</dbReference>
<dbReference type="InterPro" id="IPR019533">
    <property type="entry name" value="Peptidase_S26"/>
</dbReference>
<dbReference type="SUPFAM" id="SSF51306">
    <property type="entry name" value="LexA/Signal peptidase"/>
    <property type="match status" value="1"/>
</dbReference>
<keyword evidence="10" id="KW-1185">Reference proteome</keyword>
<dbReference type="InterPro" id="IPR019756">
    <property type="entry name" value="Pept_S26A_signal_pept_1_Ser-AS"/>
</dbReference>
<comment type="catalytic activity">
    <reaction evidence="1 7">
        <text>Cleavage of hydrophobic, N-terminal signal or leader sequences from secreted and periplasmic proteins.</text>
        <dbReference type="EC" id="3.4.21.89"/>
    </reaction>
</comment>
<evidence type="ECO:0000256" key="2">
    <source>
        <dbReference type="ARBA" id="ARBA00004401"/>
    </source>
</evidence>
<feature type="domain" description="Peptidase S26" evidence="8">
    <location>
        <begin position="5"/>
        <end position="159"/>
    </location>
</feature>
<keyword evidence="5 7" id="KW-0645">Protease</keyword>
<accession>A0ABV2KQV3</accession>
<dbReference type="PROSITE" id="PS00501">
    <property type="entry name" value="SPASE_I_1"/>
    <property type="match status" value="1"/>
</dbReference>
<comment type="similarity">
    <text evidence="3 7">Belongs to the peptidase S26 family.</text>
</comment>
<evidence type="ECO:0000313" key="10">
    <source>
        <dbReference type="Proteomes" id="UP001549167"/>
    </source>
</evidence>
<evidence type="ECO:0000256" key="4">
    <source>
        <dbReference type="ARBA" id="ARBA00013208"/>
    </source>
</evidence>
<reference evidence="9 10" key="1">
    <citation type="submission" date="2024-06" db="EMBL/GenBank/DDBJ databases">
        <title>Genomic Encyclopedia of Type Strains, Phase IV (KMG-IV): sequencing the most valuable type-strain genomes for metagenomic binning, comparative biology and taxonomic classification.</title>
        <authorList>
            <person name="Goeker M."/>
        </authorList>
    </citation>
    <scope>NUCLEOTIDE SEQUENCE [LARGE SCALE GENOMIC DNA]</scope>
    <source>
        <strain evidence="9 10">DSM 23520</strain>
    </source>
</reference>
<keyword evidence="6 7" id="KW-0378">Hydrolase</keyword>
<dbReference type="Gene3D" id="2.10.109.10">
    <property type="entry name" value="Umud Fragment, subunit A"/>
    <property type="match status" value="1"/>
</dbReference>
<evidence type="ECO:0000259" key="8">
    <source>
        <dbReference type="Pfam" id="PF10502"/>
    </source>
</evidence>
<evidence type="ECO:0000256" key="3">
    <source>
        <dbReference type="ARBA" id="ARBA00009370"/>
    </source>
</evidence>
<dbReference type="PANTHER" id="PTHR43390">
    <property type="entry name" value="SIGNAL PEPTIDASE I"/>
    <property type="match status" value="1"/>
</dbReference>
<gene>
    <name evidence="9" type="ORF">ABID56_000043</name>
</gene>
<evidence type="ECO:0000256" key="6">
    <source>
        <dbReference type="ARBA" id="ARBA00022801"/>
    </source>
</evidence>
<dbReference type="PROSITE" id="PS00761">
    <property type="entry name" value="SPASE_I_3"/>
    <property type="match status" value="1"/>
</dbReference>
<dbReference type="InterPro" id="IPR036286">
    <property type="entry name" value="LexA/Signal_pep-like_sf"/>
</dbReference>
<organism evidence="9 10">
    <name type="scientific">Alkalibacillus flavidus</name>
    <dbReference type="NCBI Taxonomy" id="546021"/>
    <lineage>
        <taxon>Bacteria</taxon>
        <taxon>Bacillati</taxon>
        <taxon>Bacillota</taxon>
        <taxon>Bacilli</taxon>
        <taxon>Bacillales</taxon>
        <taxon>Bacillaceae</taxon>
        <taxon>Alkalibacillus</taxon>
    </lineage>
</organism>
<protein>
    <recommendedName>
        <fullName evidence="4 7">Signal peptidase I</fullName>
        <ecNumber evidence="4 7">3.4.21.89</ecNumber>
    </recommendedName>
</protein>